<organism evidence="1 2">
    <name type="scientific">Bdellovibrio bacteriovorus</name>
    <dbReference type="NCBI Taxonomy" id="959"/>
    <lineage>
        <taxon>Bacteria</taxon>
        <taxon>Pseudomonadati</taxon>
        <taxon>Bdellovibrionota</taxon>
        <taxon>Bdellovibrionia</taxon>
        <taxon>Bdellovibrionales</taxon>
        <taxon>Pseudobdellovibrionaceae</taxon>
        <taxon>Bdellovibrio</taxon>
    </lineage>
</organism>
<keyword evidence="2" id="KW-1185">Reference proteome</keyword>
<gene>
    <name evidence="1" type="ORF">AZI86_07175</name>
</gene>
<proteinExistence type="predicted"/>
<comment type="caution">
    <text evidence="1">The sequence shown here is derived from an EMBL/GenBank/DDBJ whole genome shotgun (WGS) entry which is preliminary data.</text>
</comment>
<dbReference type="AlphaFoldDB" id="A0A150WQP8"/>
<sequence length="70" mass="8202">MAFIYSPPRRRFFKGEKKNVSFRLPKDMISYYEELAKESGLTLTDILIDVLDQAADSLNKHPLKNNRSKR</sequence>
<evidence type="ECO:0000313" key="2">
    <source>
        <dbReference type="Proteomes" id="UP000075320"/>
    </source>
</evidence>
<evidence type="ECO:0000313" key="1">
    <source>
        <dbReference type="EMBL" id="KYG66812.1"/>
    </source>
</evidence>
<dbReference type="Proteomes" id="UP000075320">
    <property type="component" value="Unassembled WGS sequence"/>
</dbReference>
<accession>A0A150WQP8</accession>
<dbReference type="EMBL" id="LUKE01000001">
    <property type="protein sequence ID" value="KYG66812.1"/>
    <property type="molecule type" value="Genomic_DNA"/>
</dbReference>
<name>A0A150WQP8_BDEBC</name>
<reference evidence="1 2" key="1">
    <citation type="submission" date="2016-03" db="EMBL/GenBank/DDBJ databases">
        <authorList>
            <person name="Ploux O."/>
        </authorList>
    </citation>
    <scope>NUCLEOTIDE SEQUENCE [LARGE SCALE GENOMIC DNA]</scope>
    <source>
        <strain evidence="1 2">R0</strain>
    </source>
</reference>
<protein>
    <submittedName>
        <fullName evidence="1">Uncharacterized protein</fullName>
    </submittedName>
</protein>